<evidence type="ECO:0000256" key="1">
    <source>
        <dbReference type="SAM" id="Phobius"/>
    </source>
</evidence>
<sequence>MAKDKLRIIFNIILVVLVLGYGAFVLFTDYGNAKWSLIFIGILIVVGVSRDIIAPKPTSSDENGNN</sequence>
<evidence type="ECO:0000313" key="3">
    <source>
        <dbReference type="Proteomes" id="UP000414364"/>
    </source>
</evidence>
<reference evidence="2 3" key="1">
    <citation type="journal article" date="2019" name="Syst. Appl. Microbiol.">
        <title>Polyphasic characterization of two novel Lactobacillus spp. isolated from blown salami packages: Description of Lactobacillus halodurans sp. nov. and Lactobacillus salsicarnum sp. nov.</title>
        <authorList>
            <person name="Schuster J.A."/>
            <person name="Klingl A."/>
            <person name="Vogel R.F."/>
            <person name="Ehrmann M.A."/>
        </authorList>
    </citation>
    <scope>NUCLEOTIDE SEQUENCE [LARGE SCALE GENOMIC DNA]</scope>
    <source>
        <strain evidence="2 3">TMW 1.2172</strain>
    </source>
</reference>
<protein>
    <submittedName>
        <fullName evidence="2">Uncharacterized protein</fullName>
    </submittedName>
</protein>
<feature type="transmembrane region" description="Helical" evidence="1">
    <location>
        <begin position="7"/>
        <end position="27"/>
    </location>
</feature>
<name>A0A5P0ZSK9_9LACO</name>
<gene>
    <name evidence="2" type="ORF">FHL06_11940</name>
</gene>
<dbReference type="EMBL" id="VDFP01000046">
    <property type="protein sequence ID" value="MQS77039.1"/>
    <property type="molecule type" value="Genomic_DNA"/>
</dbReference>
<accession>A0A5P0ZSK9</accession>
<dbReference type="Proteomes" id="UP000414364">
    <property type="component" value="Unassembled WGS sequence"/>
</dbReference>
<evidence type="ECO:0000313" key="2">
    <source>
        <dbReference type="EMBL" id="MQS77039.1"/>
    </source>
</evidence>
<organism evidence="2 3">
    <name type="scientific">Companilactobacillus halodurans</name>
    <dbReference type="NCBI Taxonomy" id="2584183"/>
    <lineage>
        <taxon>Bacteria</taxon>
        <taxon>Bacillati</taxon>
        <taxon>Bacillota</taxon>
        <taxon>Bacilli</taxon>
        <taxon>Lactobacillales</taxon>
        <taxon>Lactobacillaceae</taxon>
        <taxon>Companilactobacillus</taxon>
    </lineage>
</organism>
<dbReference type="RefSeq" id="WP_107537902.1">
    <property type="nucleotide sequence ID" value="NZ_VDFP01000046.1"/>
</dbReference>
<keyword evidence="1" id="KW-0472">Membrane</keyword>
<comment type="caution">
    <text evidence="2">The sequence shown here is derived from an EMBL/GenBank/DDBJ whole genome shotgun (WGS) entry which is preliminary data.</text>
</comment>
<dbReference type="AlphaFoldDB" id="A0A5P0ZSK9"/>
<keyword evidence="1" id="KW-1133">Transmembrane helix</keyword>
<proteinExistence type="predicted"/>
<keyword evidence="1" id="KW-0812">Transmembrane</keyword>
<feature type="transmembrane region" description="Helical" evidence="1">
    <location>
        <begin position="33"/>
        <end position="53"/>
    </location>
</feature>